<sequence length="333" mass="37385">MSIIITGGAGFIGSNFVRLWLSKGLNETIVNLDKLTYAGSLENLKDLPNSDQYVFVKGDIGDEKLFNQLLNEYKPRAILNFAAESHVDRSIDGPAEFIKTNINGTFNLLECARKYYSTLDNNLKKTFRFLHVSTDEVYGSLELNDPAFTENHPYQPNSPYSASKASSDHLVRAYQHTFGLPTLTTNCSNNYGPFQNTEKLIPLVIHNALKEIALPIYGDGKNIRDWLYVTDHCEAIMTVLETGRVGETYNVGGNTEKTNLDVVTTICETLDQVKPRTTGKPYKDLITFVKDRPGHDKRYAINANKISSELGFSPKENFSSGIKKTIEFYLKDL</sequence>
<dbReference type="Gene3D" id="3.40.50.720">
    <property type="entry name" value="NAD(P)-binding Rossmann-like Domain"/>
    <property type="match status" value="1"/>
</dbReference>
<dbReference type="RefSeq" id="WP_323576414.1">
    <property type="nucleotide sequence ID" value="NZ_JAYGJQ010000002.1"/>
</dbReference>
<evidence type="ECO:0000259" key="8">
    <source>
        <dbReference type="Pfam" id="PF16363"/>
    </source>
</evidence>
<evidence type="ECO:0000256" key="2">
    <source>
        <dbReference type="ARBA" id="ARBA00001911"/>
    </source>
</evidence>
<feature type="domain" description="NAD(P)-binding" evidence="8">
    <location>
        <begin position="4"/>
        <end position="325"/>
    </location>
</feature>
<dbReference type="InterPro" id="IPR005888">
    <property type="entry name" value="dTDP_Gluc_deHydtase"/>
</dbReference>
<dbReference type="EMBL" id="JAYGJQ010000002">
    <property type="protein sequence ID" value="MEA9356608.1"/>
    <property type="molecule type" value="Genomic_DNA"/>
</dbReference>
<evidence type="ECO:0000256" key="4">
    <source>
        <dbReference type="ARBA" id="ARBA00011990"/>
    </source>
</evidence>
<evidence type="ECO:0000256" key="5">
    <source>
        <dbReference type="ARBA" id="ARBA00023027"/>
    </source>
</evidence>
<dbReference type="Gene3D" id="3.90.25.10">
    <property type="entry name" value="UDP-galactose 4-epimerase, domain 1"/>
    <property type="match status" value="1"/>
</dbReference>
<keyword evidence="5" id="KW-0520">NAD</keyword>
<evidence type="ECO:0000313" key="10">
    <source>
        <dbReference type="Proteomes" id="UP001302274"/>
    </source>
</evidence>
<organism evidence="9 10">
    <name type="scientific">Bacteriovorax antarcticus</name>
    <dbReference type="NCBI Taxonomy" id="3088717"/>
    <lineage>
        <taxon>Bacteria</taxon>
        <taxon>Pseudomonadati</taxon>
        <taxon>Bdellovibrionota</taxon>
        <taxon>Bacteriovoracia</taxon>
        <taxon>Bacteriovoracales</taxon>
        <taxon>Bacteriovoracaceae</taxon>
        <taxon>Bacteriovorax</taxon>
    </lineage>
</organism>
<dbReference type="PANTHER" id="PTHR43000">
    <property type="entry name" value="DTDP-D-GLUCOSE 4,6-DEHYDRATASE-RELATED"/>
    <property type="match status" value="1"/>
</dbReference>
<proteinExistence type="inferred from homology"/>
<gene>
    <name evidence="9" type="primary">rfbB</name>
    <name evidence="9" type="ORF">SHI21_10350</name>
</gene>
<evidence type="ECO:0000256" key="7">
    <source>
        <dbReference type="RuleBase" id="RU004473"/>
    </source>
</evidence>
<dbReference type="InterPro" id="IPR016040">
    <property type="entry name" value="NAD(P)-bd_dom"/>
</dbReference>
<dbReference type="Proteomes" id="UP001302274">
    <property type="component" value="Unassembled WGS sequence"/>
</dbReference>
<dbReference type="CDD" id="cd05246">
    <property type="entry name" value="dTDP_GD_SDR_e"/>
    <property type="match status" value="1"/>
</dbReference>
<evidence type="ECO:0000313" key="9">
    <source>
        <dbReference type="EMBL" id="MEA9356608.1"/>
    </source>
</evidence>
<dbReference type="NCBIfam" id="TIGR01181">
    <property type="entry name" value="dTDP_gluc_dehyt"/>
    <property type="match status" value="1"/>
</dbReference>
<keyword evidence="6 7" id="KW-0456">Lyase</keyword>
<accession>A0ABU5VU64</accession>
<comment type="caution">
    <text evidence="9">The sequence shown here is derived from an EMBL/GenBank/DDBJ whole genome shotgun (WGS) entry which is preliminary data.</text>
</comment>
<evidence type="ECO:0000256" key="6">
    <source>
        <dbReference type="ARBA" id="ARBA00023239"/>
    </source>
</evidence>
<comment type="catalytic activity">
    <reaction evidence="1 7">
        <text>dTDP-alpha-D-glucose = dTDP-4-dehydro-6-deoxy-alpha-D-glucose + H2O</text>
        <dbReference type="Rhea" id="RHEA:17221"/>
        <dbReference type="ChEBI" id="CHEBI:15377"/>
        <dbReference type="ChEBI" id="CHEBI:57477"/>
        <dbReference type="ChEBI" id="CHEBI:57649"/>
        <dbReference type="EC" id="4.2.1.46"/>
    </reaction>
</comment>
<evidence type="ECO:0000256" key="1">
    <source>
        <dbReference type="ARBA" id="ARBA00001539"/>
    </source>
</evidence>
<comment type="cofactor">
    <cofactor evidence="2 7">
        <name>NAD(+)</name>
        <dbReference type="ChEBI" id="CHEBI:57540"/>
    </cofactor>
</comment>
<dbReference type="InterPro" id="IPR036291">
    <property type="entry name" value="NAD(P)-bd_dom_sf"/>
</dbReference>
<name>A0ABU5VU64_9BACT</name>
<dbReference type="GO" id="GO:0008460">
    <property type="term" value="F:dTDP-glucose 4,6-dehydratase activity"/>
    <property type="evidence" value="ECO:0007669"/>
    <property type="project" value="UniProtKB-EC"/>
</dbReference>
<protein>
    <recommendedName>
        <fullName evidence="4 7">dTDP-glucose 4,6-dehydratase</fullName>
        <ecNumber evidence="4 7">4.2.1.46</ecNumber>
    </recommendedName>
</protein>
<comment type="similarity">
    <text evidence="3 7">Belongs to the NAD(P)-dependent epimerase/dehydratase family. dTDP-glucose dehydratase subfamily.</text>
</comment>
<keyword evidence="10" id="KW-1185">Reference proteome</keyword>
<dbReference type="Pfam" id="PF16363">
    <property type="entry name" value="GDP_Man_Dehyd"/>
    <property type="match status" value="1"/>
</dbReference>
<evidence type="ECO:0000256" key="3">
    <source>
        <dbReference type="ARBA" id="ARBA00008178"/>
    </source>
</evidence>
<reference evidence="9 10" key="1">
    <citation type="submission" date="2023-11" db="EMBL/GenBank/DDBJ databases">
        <title>A Novel Polar Bacteriovorax (B. antarcticus) Isolated from the Biocrust in Antarctica.</title>
        <authorList>
            <person name="Mun W."/>
            <person name="Choi S.Y."/>
            <person name="Mitchell R.J."/>
        </authorList>
    </citation>
    <scope>NUCLEOTIDE SEQUENCE [LARGE SCALE GENOMIC DNA]</scope>
    <source>
        <strain evidence="9 10">PP10</strain>
    </source>
</reference>
<dbReference type="EC" id="4.2.1.46" evidence="4 7"/>
<dbReference type="SUPFAM" id="SSF51735">
    <property type="entry name" value="NAD(P)-binding Rossmann-fold domains"/>
    <property type="match status" value="1"/>
</dbReference>